<protein>
    <recommendedName>
        <fullName evidence="4">Lipoprotein</fullName>
    </recommendedName>
</protein>
<keyword evidence="3" id="KW-1185">Reference proteome</keyword>
<dbReference type="EMBL" id="FXTH01000017">
    <property type="protein sequence ID" value="SMO84484.1"/>
    <property type="molecule type" value="Genomic_DNA"/>
</dbReference>
<evidence type="ECO:0008006" key="4">
    <source>
        <dbReference type="Google" id="ProtNLM"/>
    </source>
</evidence>
<dbReference type="PROSITE" id="PS51257">
    <property type="entry name" value="PROKAR_LIPOPROTEIN"/>
    <property type="match status" value="1"/>
</dbReference>
<feature type="chain" id="PRO_5022129655" description="Lipoprotein" evidence="1">
    <location>
        <begin position="21"/>
        <end position="140"/>
    </location>
</feature>
<name>A0A521EKP4_9BACT</name>
<reference evidence="2 3" key="1">
    <citation type="submission" date="2017-05" db="EMBL/GenBank/DDBJ databases">
        <authorList>
            <person name="Varghese N."/>
            <person name="Submissions S."/>
        </authorList>
    </citation>
    <scope>NUCLEOTIDE SEQUENCE [LARGE SCALE GENOMIC DNA]</scope>
    <source>
        <strain evidence="2 3">DSM 21194</strain>
    </source>
</reference>
<organism evidence="2 3">
    <name type="scientific">Fodinibius sediminis</name>
    <dbReference type="NCBI Taxonomy" id="1214077"/>
    <lineage>
        <taxon>Bacteria</taxon>
        <taxon>Pseudomonadati</taxon>
        <taxon>Balneolota</taxon>
        <taxon>Balneolia</taxon>
        <taxon>Balneolales</taxon>
        <taxon>Balneolaceae</taxon>
        <taxon>Fodinibius</taxon>
    </lineage>
</organism>
<dbReference type="Proteomes" id="UP000317593">
    <property type="component" value="Unassembled WGS sequence"/>
</dbReference>
<keyword evidence="1" id="KW-0732">Signal</keyword>
<evidence type="ECO:0000313" key="2">
    <source>
        <dbReference type="EMBL" id="SMO84484.1"/>
    </source>
</evidence>
<feature type="signal peptide" evidence="1">
    <location>
        <begin position="1"/>
        <end position="20"/>
    </location>
</feature>
<dbReference type="AlphaFoldDB" id="A0A521EKP4"/>
<evidence type="ECO:0000313" key="3">
    <source>
        <dbReference type="Proteomes" id="UP000317593"/>
    </source>
</evidence>
<dbReference type="RefSeq" id="WP_142715593.1">
    <property type="nucleotide sequence ID" value="NZ_FXTH01000017.1"/>
</dbReference>
<dbReference type="OrthoDB" id="1447339at2"/>
<sequence>MKKLLLLASALALLSCSEQRTDALMTEPAGSAHYYINNQSSTEITVIFVTSAALNFETDSSAVPGDSSKVIFRDGGIGINPKPSDSFSNLKFFRETKRNSPVIVIDSIRNEAWKVIHSEMDDSGYGLTEYELTISDQGLE</sequence>
<gene>
    <name evidence="2" type="ORF">SAMN06265218_11714</name>
</gene>
<proteinExistence type="predicted"/>
<accession>A0A521EKP4</accession>
<evidence type="ECO:0000256" key="1">
    <source>
        <dbReference type="SAM" id="SignalP"/>
    </source>
</evidence>